<evidence type="ECO:0000313" key="1">
    <source>
        <dbReference type="EMBL" id="KAK2710079.1"/>
    </source>
</evidence>
<dbReference type="EMBL" id="JAVRJZ010000017">
    <property type="protein sequence ID" value="KAK2710079.1"/>
    <property type="molecule type" value="Genomic_DNA"/>
</dbReference>
<dbReference type="InterPro" id="IPR036691">
    <property type="entry name" value="Endo/exonu/phosph_ase_sf"/>
</dbReference>
<dbReference type="Proteomes" id="UP001187531">
    <property type="component" value="Unassembled WGS sequence"/>
</dbReference>
<keyword evidence="2" id="KW-1185">Reference proteome</keyword>
<gene>
    <name evidence="1" type="ORF">QYM36_013678</name>
</gene>
<name>A0AA88HN49_ARTSF</name>
<comment type="caution">
    <text evidence="1">The sequence shown here is derived from an EMBL/GenBank/DDBJ whole genome shotgun (WGS) entry which is preliminary data.</text>
</comment>
<reference evidence="1" key="1">
    <citation type="submission" date="2023-07" db="EMBL/GenBank/DDBJ databases">
        <title>Chromosome-level genome assembly of Artemia franciscana.</title>
        <authorList>
            <person name="Jo E."/>
        </authorList>
    </citation>
    <scope>NUCLEOTIDE SEQUENCE</scope>
    <source>
        <tissue evidence="1">Whole body</tissue>
    </source>
</reference>
<evidence type="ECO:0000313" key="2">
    <source>
        <dbReference type="Proteomes" id="UP001187531"/>
    </source>
</evidence>
<accession>A0AA88HN49</accession>
<evidence type="ECO:0008006" key="3">
    <source>
        <dbReference type="Google" id="ProtNLM"/>
    </source>
</evidence>
<dbReference type="SUPFAM" id="SSF56219">
    <property type="entry name" value="DNase I-like"/>
    <property type="match status" value="1"/>
</dbReference>
<sequence length="179" mass="19915">MHNYDLNILALSEIRWTGVGKQHLDKGYTILHSGLENKKVAGVTIMLSKTASKPLTNWTPINERIITTRFAGNNAKLVVVACYSPTNDADDAVKDTFYNTLQAVTKDIPSHEKNFFVGDLNAKEENDRFYCTDVLGKARVRVAISFERASDASVKRDETGGNPESRKTVLSMCAGQKRF</sequence>
<protein>
    <recommendedName>
        <fullName evidence="3">Endonuclease/exonuclease/phosphatase domain-containing protein</fullName>
    </recommendedName>
</protein>
<proteinExistence type="predicted"/>
<organism evidence="1 2">
    <name type="scientific">Artemia franciscana</name>
    <name type="common">Brine shrimp</name>
    <name type="synonym">Artemia sanfranciscana</name>
    <dbReference type="NCBI Taxonomy" id="6661"/>
    <lineage>
        <taxon>Eukaryota</taxon>
        <taxon>Metazoa</taxon>
        <taxon>Ecdysozoa</taxon>
        <taxon>Arthropoda</taxon>
        <taxon>Crustacea</taxon>
        <taxon>Branchiopoda</taxon>
        <taxon>Anostraca</taxon>
        <taxon>Artemiidae</taxon>
        <taxon>Artemia</taxon>
    </lineage>
</organism>
<dbReference type="AlphaFoldDB" id="A0AA88HN49"/>
<dbReference type="Gene3D" id="3.60.10.10">
    <property type="entry name" value="Endonuclease/exonuclease/phosphatase"/>
    <property type="match status" value="1"/>
</dbReference>